<evidence type="ECO:0000259" key="2">
    <source>
        <dbReference type="SMART" id="SM00672"/>
    </source>
</evidence>
<dbReference type="PANTHER" id="PTHR12203:SF63">
    <property type="entry name" value="GLYCOSYL TRANSFERASE CAP10 DOMAIN-CONTAINING PROTEIN"/>
    <property type="match status" value="1"/>
</dbReference>
<dbReference type="GO" id="GO:0016740">
    <property type="term" value="F:transferase activity"/>
    <property type="evidence" value="ECO:0007669"/>
    <property type="project" value="UniProtKB-KW"/>
</dbReference>
<dbReference type="Pfam" id="PF05686">
    <property type="entry name" value="Glyco_transf_90"/>
    <property type="match status" value="1"/>
</dbReference>
<dbReference type="OrthoDB" id="202415at2759"/>
<proteinExistence type="predicted"/>
<dbReference type="Proteomes" id="UP000029964">
    <property type="component" value="Unassembled WGS sequence"/>
</dbReference>
<keyword evidence="3" id="KW-0808">Transferase</keyword>
<dbReference type="AlphaFoldDB" id="A0A086SYU3"/>
<name>A0A086SYU3_HAPC1</name>
<organism evidence="3 4">
    <name type="scientific">Hapsidospora chrysogenum (strain ATCC 11550 / CBS 779.69 / DSM 880 / IAM 14645 / JCM 23072 / IMI 49137)</name>
    <name type="common">Acremonium chrysogenum</name>
    <dbReference type="NCBI Taxonomy" id="857340"/>
    <lineage>
        <taxon>Eukaryota</taxon>
        <taxon>Fungi</taxon>
        <taxon>Dikarya</taxon>
        <taxon>Ascomycota</taxon>
        <taxon>Pezizomycotina</taxon>
        <taxon>Sordariomycetes</taxon>
        <taxon>Hypocreomycetidae</taxon>
        <taxon>Hypocreales</taxon>
        <taxon>Bionectriaceae</taxon>
        <taxon>Hapsidospora</taxon>
    </lineage>
</organism>
<comment type="caution">
    <text evidence="3">The sequence shown here is derived from an EMBL/GenBank/DDBJ whole genome shotgun (WGS) entry which is preliminary data.</text>
</comment>
<reference evidence="4" key="1">
    <citation type="journal article" date="2014" name="Genome Announc.">
        <title>Genome sequence and annotation of Acremonium chrysogenum, producer of the beta-lactam antibiotic cephalosporin C.</title>
        <authorList>
            <person name="Terfehr D."/>
            <person name="Dahlmann T.A."/>
            <person name="Specht T."/>
            <person name="Zadra I."/>
            <person name="Kuernsteiner H."/>
            <person name="Kueck U."/>
        </authorList>
    </citation>
    <scope>NUCLEOTIDE SEQUENCE [LARGE SCALE GENOMIC DNA]</scope>
    <source>
        <strain evidence="4">ATCC 11550 / CBS 779.69 / DSM 880 / IAM 14645 / JCM 23072 / IMI 49137</strain>
    </source>
</reference>
<keyword evidence="1" id="KW-0732">Signal</keyword>
<protein>
    <submittedName>
        <fullName evidence="3">O-glucosyltransferase-like protein</fullName>
    </submittedName>
</protein>
<dbReference type="EMBL" id="JPKY01000099">
    <property type="protein sequence ID" value="KFH42275.1"/>
    <property type="molecule type" value="Genomic_DNA"/>
</dbReference>
<accession>A0A086SYU3</accession>
<dbReference type="SMART" id="SM00672">
    <property type="entry name" value="CAP10"/>
    <property type="match status" value="1"/>
</dbReference>
<evidence type="ECO:0000256" key="1">
    <source>
        <dbReference type="SAM" id="SignalP"/>
    </source>
</evidence>
<feature type="signal peptide" evidence="1">
    <location>
        <begin position="1"/>
        <end position="29"/>
    </location>
</feature>
<dbReference type="PANTHER" id="PTHR12203">
    <property type="entry name" value="KDEL LYS-ASP-GLU-LEU CONTAINING - RELATED"/>
    <property type="match status" value="1"/>
</dbReference>
<feature type="chain" id="PRO_5001815342" evidence="1">
    <location>
        <begin position="30"/>
        <end position="437"/>
    </location>
</feature>
<evidence type="ECO:0000313" key="3">
    <source>
        <dbReference type="EMBL" id="KFH42275.1"/>
    </source>
</evidence>
<dbReference type="InterPro" id="IPR051091">
    <property type="entry name" value="O-Glucosyltr/Glycosyltrsf_90"/>
</dbReference>
<sequence length="437" mass="49006">MSARQRVRLRSCILLGFACLLSIFMLCSGFDGPHNLKPDLYSAGSADSSQGPSNHDNLLLTEAQCREAFPGFDGEIVEAKALGPFDLPFKEHGVVLQAKIENDELYIISAPGKGDLSATMLHRQSATIHQLYRAIKTSPEPLPNTSFAFGTQDRPVDASLSFARPIISPSRKRIFPMPHFSFWSWPLPFINSLPAAARAIAALEDTLPFAAKDPRAVWRGTTWFNNGAGSHPRLRQDLVATAAGSLWADVQALRWETNSREARNALPIQDFCRYRYIIHTEGIGYSGRLQFHQLCESVVLSPPLEWMQHTTHLIRPAFSSTLLGRADTSRYPSAYERKGWPREYPVEDANMVFVASDWSDLGETVRWLEDHQDVAAGIARRQRETYHGGGYLSPAAEVCYWRALLRGWNQVARPVGEKWHQPGVPFEEYVSGREDGR</sequence>
<dbReference type="HOGENOM" id="CLU_028539_0_1_1"/>
<evidence type="ECO:0000313" key="4">
    <source>
        <dbReference type="Proteomes" id="UP000029964"/>
    </source>
</evidence>
<keyword evidence="4" id="KW-1185">Reference proteome</keyword>
<feature type="domain" description="Glycosyl transferase CAP10" evidence="2">
    <location>
        <begin position="141"/>
        <end position="408"/>
    </location>
</feature>
<dbReference type="InterPro" id="IPR006598">
    <property type="entry name" value="CAP10"/>
</dbReference>
<gene>
    <name evidence="3" type="ORF">ACRE_070100</name>
</gene>